<name>A0A5B9EA23_9BACT</name>
<dbReference type="AlphaFoldDB" id="A0A5B9EA23"/>
<protein>
    <submittedName>
        <fullName evidence="1">Uncharacterized protein</fullName>
    </submittedName>
</protein>
<proteinExistence type="predicted"/>
<dbReference type="KEGG" id="talb:FTW19_02405"/>
<evidence type="ECO:0000313" key="1">
    <source>
        <dbReference type="EMBL" id="QEE26956.1"/>
    </source>
</evidence>
<gene>
    <name evidence="1" type="ORF">FTW19_02405</name>
</gene>
<sequence>MSERVQSQLITASQVAREAPVRQGSNGVCYAVYGEAKLAGADLEQIINTVPAAMADALKRKAYYFVPLAIAEMRGDLATRANTPEDILISSDFTTELGDRASCHRNVDFGTSEGVFISARLMHDRFALAFEFFINVGHAFVDQAGVPESFSELVWKQAQADVRGETSQDAYDSRKQARTNNDEKARSDFAALAFADAIAIYLLSLAIDFDYAELREREYPLLAPTALAERLKLVAQLFPPNSGYEFAIKYRRR</sequence>
<accession>A0A5B9EA23</accession>
<keyword evidence="2" id="KW-1185">Reference proteome</keyword>
<reference evidence="1 2" key="1">
    <citation type="submission" date="2019-08" db="EMBL/GenBank/DDBJ databases">
        <title>Complete genome sequence of Terriglobus albidus strain ORNL.</title>
        <authorList>
            <person name="Podar M."/>
        </authorList>
    </citation>
    <scope>NUCLEOTIDE SEQUENCE [LARGE SCALE GENOMIC DNA]</scope>
    <source>
        <strain evidence="1 2">ORNL</strain>
    </source>
</reference>
<dbReference type="EMBL" id="CP042806">
    <property type="protein sequence ID" value="QEE26956.1"/>
    <property type="molecule type" value="Genomic_DNA"/>
</dbReference>
<dbReference type="Proteomes" id="UP000321820">
    <property type="component" value="Chromosome"/>
</dbReference>
<dbReference type="RefSeq" id="WP_147646152.1">
    <property type="nucleotide sequence ID" value="NZ_CP042806.1"/>
</dbReference>
<evidence type="ECO:0000313" key="2">
    <source>
        <dbReference type="Proteomes" id="UP000321820"/>
    </source>
</evidence>
<organism evidence="1 2">
    <name type="scientific">Terriglobus albidus</name>
    <dbReference type="NCBI Taxonomy" id="1592106"/>
    <lineage>
        <taxon>Bacteria</taxon>
        <taxon>Pseudomonadati</taxon>
        <taxon>Acidobacteriota</taxon>
        <taxon>Terriglobia</taxon>
        <taxon>Terriglobales</taxon>
        <taxon>Acidobacteriaceae</taxon>
        <taxon>Terriglobus</taxon>
    </lineage>
</organism>
<dbReference type="OrthoDB" id="109979at2"/>